<reference evidence="2" key="1">
    <citation type="submission" date="2020-05" db="EMBL/GenBank/DDBJ databases">
        <authorList>
            <person name="Chiriac C."/>
            <person name="Salcher M."/>
            <person name="Ghai R."/>
            <person name="Kavagutti S V."/>
        </authorList>
    </citation>
    <scope>NUCLEOTIDE SEQUENCE</scope>
</reference>
<gene>
    <name evidence="2" type="ORF">UFOPK1863_00927</name>
</gene>
<keyword evidence="1" id="KW-0472">Membrane</keyword>
<feature type="transmembrane region" description="Helical" evidence="1">
    <location>
        <begin position="164"/>
        <end position="189"/>
    </location>
</feature>
<evidence type="ECO:0000313" key="2">
    <source>
        <dbReference type="EMBL" id="CAB4619328.1"/>
    </source>
</evidence>
<feature type="transmembrane region" description="Helical" evidence="1">
    <location>
        <begin position="263"/>
        <end position="284"/>
    </location>
</feature>
<dbReference type="AlphaFoldDB" id="A0A6J6IDS7"/>
<organism evidence="2">
    <name type="scientific">freshwater metagenome</name>
    <dbReference type="NCBI Taxonomy" id="449393"/>
    <lineage>
        <taxon>unclassified sequences</taxon>
        <taxon>metagenomes</taxon>
        <taxon>ecological metagenomes</taxon>
    </lineage>
</organism>
<protein>
    <submittedName>
        <fullName evidence="2">Unannotated protein</fullName>
    </submittedName>
</protein>
<feature type="transmembrane region" description="Helical" evidence="1">
    <location>
        <begin position="71"/>
        <end position="88"/>
    </location>
</feature>
<dbReference type="EMBL" id="CAEZUY010000105">
    <property type="protein sequence ID" value="CAB4619328.1"/>
    <property type="molecule type" value="Genomic_DNA"/>
</dbReference>
<name>A0A6J6IDS7_9ZZZZ</name>
<keyword evidence="1" id="KW-1133">Transmembrane helix</keyword>
<dbReference type="Pfam" id="PF19877">
    <property type="entry name" value="DUF6350"/>
    <property type="match status" value="1"/>
</dbReference>
<sequence length="365" mass="39469">MLARALLVSFQQALRSIALTLFPLAFIALLAWATAGSSTGNTSDPIRASIWLWLGAHLILFDLSLPPSFDSGTLSILPLGAALLPLLAMRSGMNRSISALERVKPARIFFSFWYIAFILLATYLSRTSDVKPSLILAPLYALLLLVIASLDFSHRALTPFRFSAHILTVVAGIAMLLFGVSLALHFTIAKNLTTVLQPGWVGGVLLLLIQILYLPNLAIHALSYFLGFGFALGAATHISPTVFTIQQIPAIPILGGLPTGKHPLYLIGLTLFIVLALLVALSVIRRHSDLKNRIREFSQLILGGSIVLALISYLSSGTLLTSALHPVGVRWWPIPAVFAASQLIFVVLVLLIPAAISKFRDRTDA</sequence>
<feature type="transmembrane region" description="Helical" evidence="1">
    <location>
        <begin position="12"/>
        <end position="34"/>
    </location>
</feature>
<feature type="transmembrane region" description="Helical" evidence="1">
    <location>
        <begin position="195"/>
        <end position="214"/>
    </location>
</feature>
<feature type="transmembrane region" description="Helical" evidence="1">
    <location>
        <begin position="132"/>
        <end position="152"/>
    </location>
</feature>
<evidence type="ECO:0000256" key="1">
    <source>
        <dbReference type="SAM" id="Phobius"/>
    </source>
</evidence>
<feature type="transmembrane region" description="Helical" evidence="1">
    <location>
        <begin position="108"/>
        <end position="126"/>
    </location>
</feature>
<feature type="transmembrane region" description="Helical" evidence="1">
    <location>
        <begin position="296"/>
        <end position="314"/>
    </location>
</feature>
<keyword evidence="1" id="KW-0812">Transmembrane</keyword>
<feature type="transmembrane region" description="Helical" evidence="1">
    <location>
        <begin position="334"/>
        <end position="356"/>
    </location>
</feature>
<dbReference type="InterPro" id="IPR045931">
    <property type="entry name" value="DUF6350"/>
</dbReference>
<feature type="transmembrane region" description="Helical" evidence="1">
    <location>
        <begin position="221"/>
        <end position="243"/>
    </location>
</feature>
<accession>A0A6J6IDS7</accession>
<proteinExistence type="predicted"/>